<evidence type="ECO:0000256" key="8">
    <source>
        <dbReference type="SAM" id="MobiDB-lite"/>
    </source>
</evidence>
<evidence type="ECO:0000313" key="10">
    <source>
        <dbReference type="EMBL" id="KJA25850.1"/>
    </source>
</evidence>
<keyword evidence="6" id="KW-0508">mRNA splicing</keyword>
<keyword evidence="3" id="KW-0507">mRNA processing</keyword>
<organism evidence="10 11">
    <name type="scientific">Hypholoma sublateritium (strain FD-334 SS-4)</name>
    <dbReference type="NCBI Taxonomy" id="945553"/>
    <lineage>
        <taxon>Eukaryota</taxon>
        <taxon>Fungi</taxon>
        <taxon>Dikarya</taxon>
        <taxon>Basidiomycota</taxon>
        <taxon>Agaricomycotina</taxon>
        <taxon>Agaricomycetes</taxon>
        <taxon>Agaricomycetidae</taxon>
        <taxon>Agaricales</taxon>
        <taxon>Agaricineae</taxon>
        <taxon>Strophariaceae</taxon>
        <taxon>Hypholoma</taxon>
    </lineage>
</organism>
<dbReference type="InterPro" id="IPR019339">
    <property type="entry name" value="CIR_N_dom"/>
</dbReference>
<dbReference type="OMA" id="SWHPHTM"/>
<dbReference type="AlphaFoldDB" id="A0A0D2Q2R6"/>
<dbReference type="Pfam" id="PF10197">
    <property type="entry name" value="Cir_N"/>
    <property type="match status" value="1"/>
</dbReference>
<accession>A0A0D2Q2R6</accession>
<dbReference type="InterPro" id="IPR051376">
    <property type="entry name" value="CWC25_splicing_factor"/>
</dbReference>
<reference evidence="11" key="1">
    <citation type="submission" date="2014-04" db="EMBL/GenBank/DDBJ databases">
        <title>Evolutionary Origins and Diversification of the Mycorrhizal Mutualists.</title>
        <authorList>
            <consortium name="DOE Joint Genome Institute"/>
            <consortium name="Mycorrhizal Genomics Consortium"/>
            <person name="Kohler A."/>
            <person name="Kuo A."/>
            <person name="Nagy L.G."/>
            <person name="Floudas D."/>
            <person name="Copeland A."/>
            <person name="Barry K.W."/>
            <person name="Cichocki N."/>
            <person name="Veneault-Fourrey C."/>
            <person name="LaButti K."/>
            <person name="Lindquist E.A."/>
            <person name="Lipzen A."/>
            <person name="Lundell T."/>
            <person name="Morin E."/>
            <person name="Murat C."/>
            <person name="Riley R."/>
            <person name="Ohm R."/>
            <person name="Sun H."/>
            <person name="Tunlid A."/>
            <person name="Henrissat B."/>
            <person name="Grigoriev I.V."/>
            <person name="Hibbett D.S."/>
            <person name="Martin F."/>
        </authorList>
    </citation>
    <scope>NUCLEOTIDE SEQUENCE [LARGE SCALE GENOMIC DNA]</scope>
    <source>
        <strain evidence="11">FD-334 SS-4</strain>
    </source>
</reference>
<keyword evidence="11" id="KW-1185">Reference proteome</keyword>
<feature type="compositionally biased region" description="Pro residues" evidence="8">
    <location>
        <begin position="331"/>
        <end position="344"/>
    </location>
</feature>
<feature type="region of interest" description="Disordered" evidence="8">
    <location>
        <begin position="162"/>
        <end position="380"/>
    </location>
</feature>
<feature type="compositionally biased region" description="Basic residues" evidence="8">
    <location>
        <begin position="185"/>
        <end position="194"/>
    </location>
</feature>
<evidence type="ECO:0000256" key="6">
    <source>
        <dbReference type="ARBA" id="ARBA00023187"/>
    </source>
</evidence>
<feature type="compositionally biased region" description="Basic residues" evidence="8">
    <location>
        <begin position="310"/>
        <end position="327"/>
    </location>
</feature>
<comment type="subcellular location">
    <subcellularLocation>
        <location evidence="1">Nucleus</location>
    </subcellularLocation>
</comment>
<dbReference type="Proteomes" id="UP000054270">
    <property type="component" value="Unassembled WGS sequence"/>
</dbReference>
<dbReference type="GO" id="GO:0005684">
    <property type="term" value="C:U2-type spliceosomal complex"/>
    <property type="evidence" value="ECO:0007669"/>
    <property type="project" value="TreeGrafter"/>
</dbReference>
<dbReference type="EMBL" id="KN817530">
    <property type="protein sequence ID" value="KJA25850.1"/>
    <property type="molecule type" value="Genomic_DNA"/>
</dbReference>
<feature type="compositionally biased region" description="Basic and acidic residues" evidence="8">
    <location>
        <begin position="274"/>
        <end position="309"/>
    </location>
</feature>
<protein>
    <recommendedName>
        <fullName evidence="9">CBF1-interacting co-repressor CIR N-terminal domain-containing protein</fullName>
    </recommendedName>
</protein>
<keyword evidence="7" id="KW-0539">Nucleus</keyword>
<keyword evidence="5" id="KW-0175">Coiled coil</keyword>
<feature type="domain" description="CBF1-interacting co-repressor CIR N-terminal" evidence="9">
    <location>
        <begin position="11"/>
        <end position="47"/>
    </location>
</feature>
<evidence type="ECO:0000256" key="1">
    <source>
        <dbReference type="ARBA" id="ARBA00004123"/>
    </source>
</evidence>
<proteinExistence type="inferred from homology"/>
<keyword evidence="4" id="KW-0747">Spliceosome</keyword>
<evidence type="ECO:0000256" key="3">
    <source>
        <dbReference type="ARBA" id="ARBA00022664"/>
    </source>
</evidence>
<name>A0A0D2Q2R6_HYPSF</name>
<evidence type="ECO:0000256" key="7">
    <source>
        <dbReference type="ARBA" id="ARBA00023242"/>
    </source>
</evidence>
<feature type="compositionally biased region" description="Basic and acidic residues" evidence="8">
    <location>
        <begin position="242"/>
        <end position="253"/>
    </location>
</feature>
<comment type="similarity">
    <text evidence="2">Belongs to the CWC25 family.</text>
</comment>
<dbReference type="PANTHER" id="PTHR16196:SF0">
    <property type="entry name" value="PRE-MRNA-SPLICING FACTOR CWC25 HOMOLOG"/>
    <property type="match status" value="1"/>
</dbReference>
<evidence type="ECO:0000313" key="11">
    <source>
        <dbReference type="Proteomes" id="UP000054270"/>
    </source>
</evidence>
<evidence type="ECO:0000256" key="4">
    <source>
        <dbReference type="ARBA" id="ARBA00022728"/>
    </source>
</evidence>
<feature type="compositionally biased region" description="Low complexity" evidence="8">
    <location>
        <begin position="364"/>
        <end position="375"/>
    </location>
</feature>
<feature type="region of interest" description="Disordered" evidence="8">
    <location>
        <begin position="35"/>
        <end position="68"/>
    </location>
</feature>
<gene>
    <name evidence="10" type="ORF">HYPSUDRAFT_64576</name>
</gene>
<dbReference type="Pfam" id="PF12542">
    <property type="entry name" value="CWC25"/>
    <property type="match status" value="1"/>
</dbReference>
<dbReference type="PANTHER" id="PTHR16196">
    <property type="entry name" value="CELL CYCLE CONTROL PROTEIN CWF25"/>
    <property type="match status" value="1"/>
</dbReference>
<feature type="compositionally biased region" description="Basic residues" evidence="8">
    <location>
        <begin position="221"/>
        <end position="234"/>
    </location>
</feature>
<dbReference type="InterPro" id="IPR022209">
    <property type="entry name" value="CWC25"/>
</dbReference>
<evidence type="ECO:0000256" key="5">
    <source>
        <dbReference type="ARBA" id="ARBA00023054"/>
    </source>
</evidence>
<dbReference type="SMART" id="SM01083">
    <property type="entry name" value="Cir_N"/>
    <property type="match status" value="1"/>
</dbReference>
<evidence type="ECO:0000259" key="9">
    <source>
        <dbReference type="SMART" id="SM01083"/>
    </source>
</evidence>
<feature type="compositionally biased region" description="Basic and acidic residues" evidence="8">
    <location>
        <begin position="206"/>
        <end position="220"/>
    </location>
</feature>
<evidence type="ECO:0000256" key="2">
    <source>
        <dbReference type="ARBA" id="ARBA00006695"/>
    </source>
</evidence>
<dbReference type="OrthoDB" id="21123at2759"/>
<sequence>MGGGDLNMKKSWHPLLLKNQERVWLEEKKALEEKKKLDQLRKEKEEERQLQELQRLQEEQTGKKRTEKLEWMYATPATGGTQNPNDLEDYLLGKKRVDKILTADENAKVGAAHKNFIAVQNANNARDIAAKIREDPLLAIKQQEQAAYQALLSNPLRLAKMQKELGVKPKKDKSEKKREKEERKRLKHERKHRKERDSRSPSLSHRRIDREHSPLPDDYHRRYRSRTPRRRTPSRSRSPGPRRREEDPRDYHRYPRNPVAPRGRTISRSPRRSSRTDSEERYHAGPSTSKHEAVRPSKYSPPRDMDYGKRSRSPSSRRRSPPPKRIRSEHSPPPSRPYHAPPSRPYNDNGNSSRVNAEEDRAARLAAMSSNANSMSEDRQKRLAALLEKEKAEMEADERARAKSGGMSGFLSQEQKRVFGGVGGLEDRIKRGRGGLVVDAD</sequence>
<dbReference type="GO" id="GO:0000398">
    <property type="term" value="P:mRNA splicing, via spliceosome"/>
    <property type="evidence" value="ECO:0007669"/>
    <property type="project" value="TreeGrafter"/>
</dbReference>
<dbReference type="STRING" id="945553.A0A0D2Q2R6"/>
<feature type="compositionally biased region" description="Basic and acidic residues" evidence="8">
    <location>
        <begin position="162"/>
        <end position="184"/>
    </location>
</feature>